<feature type="compositionally biased region" description="Low complexity" evidence="1">
    <location>
        <begin position="33"/>
        <end position="51"/>
    </location>
</feature>
<feature type="region of interest" description="Disordered" evidence="1">
    <location>
        <begin position="1"/>
        <end position="67"/>
    </location>
</feature>
<gene>
    <name evidence="2" type="ORF">FKW77_003416</name>
</gene>
<reference evidence="2 3" key="1">
    <citation type="submission" date="2019-07" db="EMBL/GenBank/DDBJ databases">
        <title>Finished genome of Venturia effusa.</title>
        <authorList>
            <person name="Young C.A."/>
            <person name="Cox M.P."/>
            <person name="Ganley A.R.D."/>
            <person name="David W.J."/>
        </authorList>
    </citation>
    <scope>NUCLEOTIDE SEQUENCE [LARGE SCALE GENOMIC DNA]</scope>
    <source>
        <strain evidence="3">albino</strain>
    </source>
</reference>
<protein>
    <submittedName>
        <fullName evidence="2">Uncharacterized protein</fullName>
    </submittedName>
</protein>
<evidence type="ECO:0000313" key="2">
    <source>
        <dbReference type="EMBL" id="QDS72096.1"/>
    </source>
</evidence>
<accession>A0A517L8X9</accession>
<evidence type="ECO:0000313" key="3">
    <source>
        <dbReference type="Proteomes" id="UP000316270"/>
    </source>
</evidence>
<dbReference type="Proteomes" id="UP000316270">
    <property type="component" value="Chromosome 7"/>
</dbReference>
<sequence length="315" mass="35020">MPTPAKTPRQNSKRKRVTFPSASSDVWSDSINVSSPATVSSEASSFSNAAVTSKVTPKESDTFKPVSHASISPRSILTGSPLHIQQSRISATPPAEPVLKPATKVTRVRIPNSTIVATPPPIVLNKPHKWKYLTTRKVTTTTGTESSLSAFDILECYSTIRDANRSLRILAPREEGVISHAFWDEEIGPHGELRLTNNKGPTCLIYEVKRIPVKPKGYGKPLRRASKIKTEMAEWKGWVFNRDPSVIIGEGEMAFWEDWVFEIPDDDESDVRARKVWRGEDGDGGVEEMDWWGGWVMERDGIGGGGFRPVFRHVI</sequence>
<dbReference type="OrthoDB" id="10611475at2759"/>
<dbReference type="EMBL" id="CP042191">
    <property type="protein sequence ID" value="QDS72096.1"/>
    <property type="molecule type" value="Genomic_DNA"/>
</dbReference>
<name>A0A517L8X9_9PEZI</name>
<organism evidence="2 3">
    <name type="scientific">Venturia effusa</name>
    <dbReference type="NCBI Taxonomy" id="50376"/>
    <lineage>
        <taxon>Eukaryota</taxon>
        <taxon>Fungi</taxon>
        <taxon>Dikarya</taxon>
        <taxon>Ascomycota</taxon>
        <taxon>Pezizomycotina</taxon>
        <taxon>Dothideomycetes</taxon>
        <taxon>Pleosporomycetidae</taxon>
        <taxon>Venturiales</taxon>
        <taxon>Venturiaceae</taxon>
        <taxon>Venturia</taxon>
    </lineage>
</organism>
<proteinExistence type="predicted"/>
<evidence type="ECO:0000256" key="1">
    <source>
        <dbReference type="SAM" id="MobiDB-lite"/>
    </source>
</evidence>
<feature type="compositionally biased region" description="Polar residues" evidence="1">
    <location>
        <begin position="20"/>
        <end position="32"/>
    </location>
</feature>
<dbReference type="AlphaFoldDB" id="A0A517L8X9"/>
<keyword evidence="3" id="KW-1185">Reference proteome</keyword>